<keyword evidence="5" id="KW-0804">Transcription</keyword>
<keyword evidence="4 7" id="KW-0238">DNA-binding</keyword>
<dbReference type="GO" id="GO:0000156">
    <property type="term" value="F:phosphorelay response regulator activity"/>
    <property type="evidence" value="ECO:0007669"/>
    <property type="project" value="TreeGrafter"/>
</dbReference>
<evidence type="ECO:0000259" key="9">
    <source>
        <dbReference type="PROSITE" id="PS51755"/>
    </source>
</evidence>
<dbReference type="CDD" id="cd00383">
    <property type="entry name" value="trans_reg_C"/>
    <property type="match status" value="1"/>
</dbReference>
<evidence type="ECO:0000256" key="4">
    <source>
        <dbReference type="ARBA" id="ARBA00023125"/>
    </source>
</evidence>
<evidence type="ECO:0000256" key="7">
    <source>
        <dbReference type="PROSITE-ProRule" id="PRU01091"/>
    </source>
</evidence>
<dbReference type="FunFam" id="3.40.50.2300:FF:000002">
    <property type="entry name" value="DNA-binding response regulator PhoP"/>
    <property type="match status" value="1"/>
</dbReference>
<dbReference type="CDD" id="cd17624">
    <property type="entry name" value="REC_OmpR_PmrA-like"/>
    <property type="match status" value="1"/>
</dbReference>
<keyword evidence="3" id="KW-0805">Transcription regulation</keyword>
<dbReference type="Pfam" id="PF00486">
    <property type="entry name" value="Trans_reg_C"/>
    <property type="match status" value="1"/>
</dbReference>
<reference evidence="10 11" key="1">
    <citation type="submission" date="2016-10" db="EMBL/GenBank/DDBJ databases">
        <authorList>
            <person name="de Groot N.N."/>
        </authorList>
    </citation>
    <scope>NUCLEOTIDE SEQUENCE [LARGE SCALE GENOMIC DNA]</scope>
    <source>
        <strain evidence="10 11">DSM 25927</strain>
    </source>
</reference>
<evidence type="ECO:0000256" key="5">
    <source>
        <dbReference type="ARBA" id="ARBA00023163"/>
    </source>
</evidence>
<dbReference type="Gene3D" id="1.10.10.10">
    <property type="entry name" value="Winged helix-like DNA-binding domain superfamily/Winged helix DNA-binding domain"/>
    <property type="match status" value="1"/>
</dbReference>
<dbReference type="PROSITE" id="PS51755">
    <property type="entry name" value="OMPR_PHOB"/>
    <property type="match status" value="1"/>
</dbReference>
<proteinExistence type="predicted"/>
<dbReference type="InterPro" id="IPR011006">
    <property type="entry name" value="CheY-like_superfamily"/>
</dbReference>
<feature type="domain" description="OmpR/PhoB-type" evidence="9">
    <location>
        <begin position="123"/>
        <end position="220"/>
    </location>
</feature>
<dbReference type="InterPro" id="IPR036388">
    <property type="entry name" value="WH-like_DNA-bd_sf"/>
</dbReference>
<dbReference type="GO" id="GO:0032993">
    <property type="term" value="C:protein-DNA complex"/>
    <property type="evidence" value="ECO:0007669"/>
    <property type="project" value="TreeGrafter"/>
</dbReference>
<evidence type="ECO:0000313" key="11">
    <source>
        <dbReference type="Proteomes" id="UP000199233"/>
    </source>
</evidence>
<dbReference type="OrthoDB" id="9802426at2"/>
<feature type="domain" description="Response regulatory" evidence="8">
    <location>
        <begin position="2"/>
        <end position="115"/>
    </location>
</feature>
<dbReference type="SMART" id="SM00862">
    <property type="entry name" value="Trans_reg_C"/>
    <property type="match status" value="1"/>
</dbReference>
<dbReference type="EMBL" id="FOFS01000005">
    <property type="protein sequence ID" value="SEQ25735.1"/>
    <property type="molecule type" value="Genomic_DNA"/>
</dbReference>
<gene>
    <name evidence="10" type="ORF">SAMN04488038_10559</name>
</gene>
<dbReference type="GO" id="GO:0000976">
    <property type="term" value="F:transcription cis-regulatory region binding"/>
    <property type="evidence" value="ECO:0007669"/>
    <property type="project" value="TreeGrafter"/>
</dbReference>
<dbReference type="InterPro" id="IPR039420">
    <property type="entry name" value="WalR-like"/>
</dbReference>
<keyword evidence="11" id="KW-1185">Reference proteome</keyword>
<accession>A0A1H9EJE6</accession>
<dbReference type="InterPro" id="IPR001867">
    <property type="entry name" value="OmpR/PhoB-type_DNA-bd"/>
</dbReference>
<name>A0A1H9EJE6_9GAMM</name>
<dbReference type="GO" id="GO:0005829">
    <property type="term" value="C:cytosol"/>
    <property type="evidence" value="ECO:0007669"/>
    <property type="project" value="TreeGrafter"/>
</dbReference>
<sequence length="225" mass="24692">MRILLVEDDPLIADALSAALRNSGHSIDAVRTQRDAEAALGTDYAVVLLDLGLPDGDGLELLQRIRSRRQSVPVIVLTARDRPADRVRGLDLGADDYVVKPFDLSEIEARIRAVTRRSGAGSSAELQLGGLRLLPDARRAQIGERALELTPREYALLELLLSRQNRVVSKAQIEEQLCDWDRALSDTAIEVLVHRLRKKLDGAPGIELRTLRGFGYLLGDTASTA</sequence>
<feature type="DNA-binding region" description="OmpR/PhoB-type" evidence="7">
    <location>
        <begin position="123"/>
        <end position="220"/>
    </location>
</feature>
<dbReference type="Gene3D" id="3.40.50.2300">
    <property type="match status" value="1"/>
</dbReference>
<dbReference type="Gene3D" id="6.10.250.690">
    <property type="match status" value="1"/>
</dbReference>
<dbReference type="SMART" id="SM00448">
    <property type="entry name" value="REC"/>
    <property type="match status" value="1"/>
</dbReference>
<evidence type="ECO:0000313" key="10">
    <source>
        <dbReference type="EMBL" id="SEQ25735.1"/>
    </source>
</evidence>
<dbReference type="RefSeq" id="WP_093283997.1">
    <property type="nucleotide sequence ID" value="NZ_FOFS01000005.1"/>
</dbReference>
<dbReference type="PROSITE" id="PS50110">
    <property type="entry name" value="RESPONSE_REGULATORY"/>
    <property type="match status" value="1"/>
</dbReference>
<dbReference type="Pfam" id="PF00072">
    <property type="entry name" value="Response_reg"/>
    <property type="match status" value="1"/>
</dbReference>
<dbReference type="PANTHER" id="PTHR48111">
    <property type="entry name" value="REGULATOR OF RPOS"/>
    <property type="match status" value="1"/>
</dbReference>
<evidence type="ECO:0000256" key="1">
    <source>
        <dbReference type="ARBA" id="ARBA00022553"/>
    </source>
</evidence>
<evidence type="ECO:0000256" key="3">
    <source>
        <dbReference type="ARBA" id="ARBA00023015"/>
    </source>
</evidence>
<evidence type="ECO:0000256" key="6">
    <source>
        <dbReference type="PROSITE-ProRule" id="PRU00169"/>
    </source>
</evidence>
<evidence type="ECO:0000256" key="2">
    <source>
        <dbReference type="ARBA" id="ARBA00023012"/>
    </source>
</evidence>
<dbReference type="GO" id="GO:0006355">
    <property type="term" value="P:regulation of DNA-templated transcription"/>
    <property type="evidence" value="ECO:0007669"/>
    <property type="project" value="InterPro"/>
</dbReference>
<keyword evidence="1 6" id="KW-0597">Phosphoprotein</keyword>
<keyword evidence="2" id="KW-0902">Two-component regulatory system</keyword>
<dbReference type="PANTHER" id="PTHR48111:SF67">
    <property type="entry name" value="TRANSCRIPTIONAL REGULATORY PROTEIN TCTD"/>
    <property type="match status" value="1"/>
</dbReference>
<dbReference type="STRING" id="489703.SAMN04488038_10559"/>
<dbReference type="InterPro" id="IPR001789">
    <property type="entry name" value="Sig_transdc_resp-reg_receiver"/>
</dbReference>
<feature type="modified residue" description="4-aspartylphosphate" evidence="6">
    <location>
        <position position="50"/>
    </location>
</feature>
<dbReference type="Proteomes" id="UP000199233">
    <property type="component" value="Unassembled WGS sequence"/>
</dbReference>
<dbReference type="SUPFAM" id="SSF52172">
    <property type="entry name" value="CheY-like"/>
    <property type="match status" value="1"/>
</dbReference>
<protein>
    <submittedName>
        <fullName evidence="10">Two-component system, OmpR family, response regulator</fullName>
    </submittedName>
</protein>
<organism evidence="10 11">
    <name type="scientific">Solimonas aquatica</name>
    <dbReference type="NCBI Taxonomy" id="489703"/>
    <lineage>
        <taxon>Bacteria</taxon>
        <taxon>Pseudomonadati</taxon>
        <taxon>Pseudomonadota</taxon>
        <taxon>Gammaproteobacteria</taxon>
        <taxon>Nevskiales</taxon>
        <taxon>Nevskiaceae</taxon>
        <taxon>Solimonas</taxon>
    </lineage>
</organism>
<evidence type="ECO:0000259" key="8">
    <source>
        <dbReference type="PROSITE" id="PS50110"/>
    </source>
</evidence>
<dbReference type="AlphaFoldDB" id="A0A1H9EJE6"/>